<dbReference type="GO" id="GO:0016829">
    <property type="term" value="F:lyase activity"/>
    <property type="evidence" value="ECO:0007669"/>
    <property type="project" value="UniProtKB-KW"/>
</dbReference>
<proteinExistence type="inferred from homology"/>
<dbReference type="SUPFAM" id="SSF53850">
    <property type="entry name" value="Periplasmic binding protein-like II"/>
    <property type="match status" value="1"/>
</dbReference>
<sequence precursor="true">MTTLFKTIGTAIAAAGAMCISLGPATAALAADWPDAKPIRIVFPFPAGPDFLVRMMAADLEEQLGQTVIVDNKPGAGGTIGMASVAHAKPDGYTFVVGFPGPTANYTNTYTGLPYTPLEDFDYVSQITHGDMVVVARADFPADDLGELLAYAKAHPGEVSAGNPGIGSYGHMIELMMSEQAEADLKIVPYQGTAPTLVDLLSGSLDISVDFLSEAYTEHLKSGTMKALGIASAERNPDFRDVPTFQEAGVDLVAPLWSGILAPKGTPPAVIAQMNEAIANFLASEEAQAAFAKNYQRATSSTPEELQEMAIREEATWRDIIKKYNIRNN</sequence>
<dbReference type="PANTHER" id="PTHR42928:SF5">
    <property type="entry name" value="BLR1237 PROTEIN"/>
    <property type="match status" value="1"/>
</dbReference>
<reference evidence="3 4" key="1">
    <citation type="submission" date="2017-03" db="EMBL/GenBank/DDBJ databases">
        <title>Foreign affairs: Plasmid Transfer between Roseobacters and Rhizobia.</title>
        <authorList>
            <person name="Bartling P."/>
            <person name="Bunk B."/>
            <person name="Overmann J."/>
            <person name="Brinkmann H."/>
            <person name="Petersen J."/>
        </authorList>
    </citation>
    <scope>NUCLEOTIDE SEQUENCE [LARGE SCALE GENOMIC DNA]</scope>
    <source>
        <strain evidence="3 4">MACL11</strain>
    </source>
</reference>
<dbReference type="KEGG" id="mmed:Mame_01379"/>
<comment type="similarity">
    <text evidence="1">Belongs to the UPF0065 (bug) family.</text>
</comment>
<protein>
    <submittedName>
        <fullName evidence="3">Argininosuccinate lyase</fullName>
    </submittedName>
</protein>
<dbReference type="Proteomes" id="UP000191135">
    <property type="component" value="Chromosome"/>
</dbReference>
<feature type="signal peptide" evidence="2">
    <location>
        <begin position="1"/>
        <end position="30"/>
    </location>
</feature>
<dbReference type="PANTHER" id="PTHR42928">
    <property type="entry name" value="TRICARBOXYLATE-BINDING PROTEIN"/>
    <property type="match status" value="1"/>
</dbReference>
<dbReference type="InterPro" id="IPR005064">
    <property type="entry name" value="BUG"/>
</dbReference>
<dbReference type="RefSeq" id="WP_018064995.1">
    <property type="nucleotide sequence ID" value="NZ_AQWH01000010.1"/>
</dbReference>
<dbReference type="STRING" id="1122214.Mame_01379"/>
<dbReference type="InterPro" id="IPR042100">
    <property type="entry name" value="Bug_dom1"/>
</dbReference>
<evidence type="ECO:0000256" key="2">
    <source>
        <dbReference type="SAM" id="SignalP"/>
    </source>
</evidence>
<dbReference type="eggNOG" id="COG3181">
    <property type="taxonomic scope" value="Bacteria"/>
</dbReference>
<dbReference type="Pfam" id="PF03401">
    <property type="entry name" value="TctC"/>
    <property type="match status" value="1"/>
</dbReference>
<organism evidence="3 4">
    <name type="scientific">Martelella mediterranea DSM 17316</name>
    <dbReference type="NCBI Taxonomy" id="1122214"/>
    <lineage>
        <taxon>Bacteria</taxon>
        <taxon>Pseudomonadati</taxon>
        <taxon>Pseudomonadota</taxon>
        <taxon>Alphaproteobacteria</taxon>
        <taxon>Hyphomicrobiales</taxon>
        <taxon>Aurantimonadaceae</taxon>
        <taxon>Martelella</taxon>
    </lineage>
</organism>
<feature type="chain" id="PRO_5010732062" evidence="2">
    <location>
        <begin position="31"/>
        <end position="329"/>
    </location>
</feature>
<dbReference type="OrthoDB" id="7250490at2"/>
<dbReference type="Gene3D" id="3.40.190.150">
    <property type="entry name" value="Bordetella uptake gene, domain 1"/>
    <property type="match status" value="1"/>
</dbReference>
<dbReference type="PIRSF" id="PIRSF017082">
    <property type="entry name" value="YflP"/>
    <property type="match status" value="1"/>
</dbReference>
<accession>A0A1U9YZ74</accession>
<keyword evidence="2" id="KW-0732">Signal</keyword>
<gene>
    <name evidence="3" type="ORF">Mame_01379</name>
</gene>
<keyword evidence="3" id="KW-0456">Lyase</keyword>
<keyword evidence="4" id="KW-1185">Reference proteome</keyword>
<evidence type="ECO:0000313" key="3">
    <source>
        <dbReference type="EMBL" id="AQZ50741.1"/>
    </source>
</evidence>
<dbReference type="Gene3D" id="3.40.190.10">
    <property type="entry name" value="Periplasmic binding protein-like II"/>
    <property type="match status" value="1"/>
</dbReference>
<dbReference type="CDD" id="cd07012">
    <property type="entry name" value="PBP2_Bug_TTT"/>
    <property type="match status" value="1"/>
</dbReference>
<dbReference type="EMBL" id="CP020330">
    <property type="protein sequence ID" value="AQZ50741.1"/>
    <property type="molecule type" value="Genomic_DNA"/>
</dbReference>
<evidence type="ECO:0000313" key="4">
    <source>
        <dbReference type="Proteomes" id="UP000191135"/>
    </source>
</evidence>
<evidence type="ECO:0000256" key="1">
    <source>
        <dbReference type="ARBA" id="ARBA00006987"/>
    </source>
</evidence>
<name>A0A1U9YZ74_9HYPH</name>
<dbReference type="AlphaFoldDB" id="A0A1U9YZ74"/>